<keyword evidence="3" id="KW-1185">Reference proteome</keyword>
<reference evidence="2 3" key="1">
    <citation type="submission" date="2016-05" db="EMBL/GenBank/DDBJ databases">
        <title>Comparative analysis of secretome profiles of manganese(II)-oxidizing ascomycete fungi.</title>
        <authorList>
            <consortium name="DOE Joint Genome Institute"/>
            <person name="Zeiner C.A."/>
            <person name="Purvine S.O."/>
            <person name="Zink E.M."/>
            <person name="Wu S."/>
            <person name="Pasa-Tolic L."/>
            <person name="Chaput D.L."/>
            <person name="Haridas S."/>
            <person name="Grigoriev I.V."/>
            <person name="Santelli C.M."/>
            <person name="Hansel C.M."/>
        </authorList>
    </citation>
    <scope>NUCLEOTIDE SEQUENCE [LARGE SCALE GENOMIC DNA]</scope>
    <source>
        <strain evidence="2 3">SRC1lrK2f</strain>
    </source>
</reference>
<proteinExistence type="predicted"/>
<sequence>MLDRRRDICTSGKSLRSTYLYALPSQPPAMHTLAHTRLRQSDQQPPRKRTQTAYHEQSRRSSQLQERGLYDAR</sequence>
<accession>A0A177DWD4</accession>
<dbReference type="RefSeq" id="XP_018388921.1">
    <property type="nucleotide sequence ID" value="XM_018524589.1"/>
</dbReference>
<dbReference type="VEuPathDB" id="FungiDB:CC77DRAFT_1018312"/>
<dbReference type="Proteomes" id="UP000077248">
    <property type="component" value="Unassembled WGS sequence"/>
</dbReference>
<dbReference type="GeneID" id="29110183"/>
<dbReference type="AlphaFoldDB" id="A0A177DWD4"/>
<name>A0A177DWD4_ALTAL</name>
<feature type="compositionally biased region" description="Polar residues" evidence="1">
    <location>
        <begin position="51"/>
        <end position="65"/>
    </location>
</feature>
<feature type="region of interest" description="Disordered" evidence="1">
    <location>
        <begin position="34"/>
        <end position="73"/>
    </location>
</feature>
<gene>
    <name evidence="2" type="ORF">CC77DRAFT_1018312</name>
</gene>
<evidence type="ECO:0000256" key="1">
    <source>
        <dbReference type="SAM" id="MobiDB-lite"/>
    </source>
</evidence>
<evidence type="ECO:0000313" key="2">
    <source>
        <dbReference type="EMBL" id="OAG23500.1"/>
    </source>
</evidence>
<protein>
    <submittedName>
        <fullName evidence="2">Uncharacterized protein</fullName>
    </submittedName>
</protein>
<dbReference type="KEGG" id="aalt:CC77DRAFT_1018312"/>
<evidence type="ECO:0000313" key="3">
    <source>
        <dbReference type="Proteomes" id="UP000077248"/>
    </source>
</evidence>
<dbReference type="EMBL" id="KV441473">
    <property type="protein sequence ID" value="OAG23500.1"/>
    <property type="molecule type" value="Genomic_DNA"/>
</dbReference>
<organism evidence="2 3">
    <name type="scientific">Alternaria alternata</name>
    <name type="common">Alternaria rot fungus</name>
    <name type="synonym">Torula alternata</name>
    <dbReference type="NCBI Taxonomy" id="5599"/>
    <lineage>
        <taxon>Eukaryota</taxon>
        <taxon>Fungi</taxon>
        <taxon>Dikarya</taxon>
        <taxon>Ascomycota</taxon>
        <taxon>Pezizomycotina</taxon>
        <taxon>Dothideomycetes</taxon>
        <taxon>Pleosporomycetidae</taxon>
        <taxon>Pleosporales</taxon>
        <taxon>Pleosporineae</taxon>
        <taxon>Pleosporaceae</taxon>
        <taxon>Alternaria</taxon>
        <taxon>Alternaria sect. Alternaria</taxon>
        <taxon>Alternaria alternata complex</taxon>
    </lineage>
</organism>